<dbReference type="Gene3D" id="3.40.50.1820">
    <property type="entry name" value="alpha/beta hydrolase"/>
    <property type="match status" value="1"/>
</dbReference>
<evidence type="ECO:0000259" key="1">
    <source>
        <dbReference type="Pfam" id="PF12697"/>
    </source>
</evidence>
<dbReference type="GO" id="GO:0016787">
    <property type="term" value="F:hydrolase activity"/>
    <property type="evidence" value="ECO:0007669"/>
    <property type="project" value="UniProtKB-KW"/>
</dbReference>
<dbReference type="PANTHER" id="PTHR43798">
    <property type="entry name" value="MONOACYLGLYCEROL LIPASE"/>
    <property type="match status" value="1"/>
</dbReference>
<evidence type="ECO:0000313" key="2">
    <source>
        <dbReference type="EMBL" id="TFK49390.1"/>
    </source>
</evidence>
<dbReference type="EMBL" id="ML213516">
    <property type="protein sequence ID" value="TFK49390.1"/>
    <property type="molecule type" value="Genomic_DNA"/>
</dbReference>
<gene>
    <name evidence="2" type="ORF">OE88DRAFT_1683275</name>
</gene>
<dbReference type="InterPro" id="IPR029058">
    <property type="entry name" value="AB_hydrolase_fold"/>
</dbReference>
<feature type="domain" description="AB hydrolase-1" evidence="1">
    <location>
        <begin position="40"/>
        <end position="317"/>
    </location>
</feature>
<keyword evidence="2" id="KW-0378">Hydrolase</keyword>
<dbReference type="SUPFAM" id="SSF53474">
    <property type="entry name" value="alpha/beta-Hydrolases"/>
    <property type="match status" value="1"/>
</dbReference>
<dbReference type="GO" id="GO:0016020">
    <property type="term" value="C:membrane"/>
    <property type="evidence" value="ECO:0007669"/>
    <property type="project" value="TreeGrafter"/>
</dbReference>
<dbReference type="Proteomes" id="UP000305948">
    <property type="component" value="Unassembled WGS sequence"/>
</dbReference>
<protein>
    <submittedName>
        <fullName evidence="2">Alpha/beta-hydrolase</fullName>
    </submittedName>
</protein>
<dbReference type="STRING" id="5364.A0A5C3MW50"/>
<dbReference type="InterPro" id="IPR000073">
    <property type="entry name" value="AB_hydrolase_1"/>
</dbReference>
<evidence type="ECO:0000313" key="3">
    <source>
        <dbReference type="Proteomes" id="UP000305948"/>
    </source>
</evidence>
<reference evidence="2 3" key="1">
    <citation type="journal article" date="2019" name="Nat. Ecol. Evol.">
        <title>Megaphylogeny resolves global patterns of mushroom evolution.</title>
        <authorList>
            <person name="Varga T."/>
            <person name="Krizsan K."/>
            <person name="Foldi C."/>
            <person name="Dima B."/>
            <person name="Sanchez-Garcia M."/>
            <person name="Sanchez-Ramirez S."/>
            <person name="Szollosi G.J."/>
            <person name="Szarkandi J.G."/>
            <person name="Papp V."/>
            <person name="Albert L."/>
            <person name="Andreopoulos W."/>
            <person name="Angelini C."/>
            <person name="Antonin V."/>
            <person name="Barry K.W."/>
            <person name="Bougher N.L."/>
            <person name="Buchanan P."/>
            <person name="Buyck B."/>
            <person name="Bense V."/>
            <person name="Catcheside P."/>
            <person name="Chovatia M."/>
            <person name="Cooper J."/>
            <person name="Damon W."/>
            <person name="Desjardin D."/>
            <person name="Finy P."/>
            <person name="Geml J."/>
            <person name="Haridas S."/>
            <person name="Hughes K."/>
            <person name="Justo A."/>
            <person name="Karasinski D."/>
            <person name="Kautmanova I."/>
            <person name="Kiss B."/>
            <person name="Kocsube S."/>
            <person name="Kotiranta H."/>
            <person name="LaButti K.M."/>
            <person name="Lechner B.E."/>
            <person name="Liimatainen K."/>
            <person name="Lipzen A."/>
            <person name="Lukacs Z."/>
            <person name="Mihaltcheva S."/>
            <person name="Morgado L.N."/>
            <person name="Niskanen T."/>
            <person name="Noordeloos M.E."/>
            <person name="Ohm R.A."/>
            <person name="Ortiz-Santana B."/>
            <person name="Ovrebo C."/>
            <person name="Racz N."/>
            <person name="Riley R."/>
            <person name="Savchenko A."/>
            <person name="Shiryaev A."/>
            <person name="Soop K."/>
            <person name="Spirin V."/>
            <person name="Szebenyi C."/>
            <person name="Tomsovsky M."/>
            <person name="Tulloss R.E."/>
            <person name="Uehling J."/>
            <person name="Grigoriev I.V."/>
            <person name="Vagvolgyi C."/>
            <person name="Papp T."/>
            <person name="Martin F.M."/>
            <person name="Miettinen O."/>
            <person name="Hibbett D.S."/>
            <person name="Nagy L.G."/>
        </authorList>
    </citation>
    <scope>NUCLEOTIDE SEQUENCE [LARGE SCALE GENOMIC DNA]</scope>
    <source>
        <strain evidence="2 3">OMC1185</strain>
    </source>
</reference>
<organism evidence="2 3">
    <name type="scientific">Heliocybe sulcata</name>
    <dbReference type="NCBI Taxonomy" id="5364"/>
    <lineage>
        <taxon>Eukaryota</taxon>
        <taxon>Fungi</taxon>
        <taxon>Dikarya</taxon>
        <taxon>Basidiomycota</taxon>
        <taxon>Agaricomycotina</taxon>
        <taxon>Agaricomycetes</taxon>
        <taxon>Gloeophyllales</taxon>
        <taxon>Gloeophyllaceae</taxon>
        <taxon>Heliocybe</taxon>
    </lineage>
</organism>
<dbReference type="PANTHER" id="PTHR43798:SF33">
    <property type="entry name" value="HYDROLASE, PUTATIVE (AFU_ORTHOLOGUE AFUA_2G14860)-RELATED"/>
    <property type="match status" value="1"/>
</dbReference>
<dbReference type="Pfam" id="PF12697">
    <property type="entry name" value="Abhydrolase_6"/>
    <property type="match status" value="1"/>
</dbReference>
<dbReference type="InterPro" id="IPR050266">
    <property type="entry name" value="AB_hydrolase_sf"/>
</dbReference>
<sequence length="339" mass="38042">MDLHIDSFTFDARPSYPLLTTAKRYRHASFSPDDPDAYTLVFAHATGAHKECWEPVIRYITQGGTGKVREVWSVDCPNHGDAAVLNEEELKVGYEPVFSWDTQYARVLHRFVTGLGKGIPTDFATHRIIAIGHSMGAVAWLFTRQYHPPPPFASIILIDPMILGPSFDTAPIGRFLESSTLKRRDCWASREEAFKSLLPRYRHEEEVMRAYVEHALRDLPTALYPDKQGVTLKCVKTQELACYRDAQSSALAYTYLKHVCTELPVHFINGAVPDYLPLELKADTVLTASNGKYKSWQEVAGAGHMVPQMAPKGTAEAILHIVADPEYNQRMPAPQTSKL</sequence>
<name>A0A5C3MW50_9AGAM</name>
<proteinExistence type="predicted"/>
<dbReference type="AlphaFoldDB" id="A0A5C3MW50"/>
<keyword evidence="3" id="KW-1185">Reference proteome</keyword>
<dbReference type="OrthoDB" id="94039at2759"/>
<accession>A0A5C3MW50</accession>